<organism evidence="3 4">
    <name type="scientific">Candidatus Synechococcus spongiarum LMB bulk15M</name>
    <dbReference type="NCBI Taxonomy" id="1943582"/>
    <lineage>
        <taxon>Bacteria</taxon>
        <taxon>Bacillati</taxon>
        <taxon>Cyanobacteriota</taxon>
        <taxon>Cyanophyceae</taxon>
        <taxon>Synechococcales</taxon>
        <taxon>Synechococcaceae</taxon>
        <taxon>Synechococcus</taxon>
    </lineage>
</organism>
<comment type="caution">
    <text evidence="3">The sequence shown here is derived from an EMBL/GenBank/DDBJ whole genome shotgun (WGS) entry which is preliminary data.</text>
</comment>
<accession>A0A1T1CE10</accession>
<evidence type="ECO:0000313" key="3">
    <source>
        <dbReference type="EMBL" id="OOV26821.1"/>
    </source>
</evidence>
<dbReference type="InterPro" id="IPR011004">
    <property type="entry name" value="Trimer_LpxA-like_sf"/>
</dbReference>
<dbReference type="PANTHER" id="PTHR13061:SF29">
    <property type="entry name" value="GAMMA CARBONIC ANHYDRASE-LIKE 1, MITOCHONDRIAL-RELATED"/>
    <property type="match status" value="1"/>
</dbReference>
<keyword evidence="1" id="KW-0808">Transferase</keyword>
<dbReference type="Gene3D" id="2.160.10.10">
    <property type="entry name" value="Hexapeptide repeat proteins"/>
    <property type="match status" value="1"/>
</dbReference>
<reference evidence="3 4" key="1">
    <citation type="submission" date="2017-02" db="EMBL/GenBank/DDBJ databases">
        <title>Draft Genome Sequences of 'Candidatus Synechococcus spongiarum', Cyanobacterial Symbionts of the Mediterranean Sponge Aplysina aerophoba from two locations.</title>
        <authorList>
            <person name="Slaby B.M."/>
            <person name="Hentschel U."/>
        </authorList>
    </citation>
    <scope>NUCLEOTIDE SEQUENCE [LARGE SCALE GENOMIC DNA]</scope>
    <source>
        <strain evidence="3">LMB bulk15M</strain>
    </source>
</reference>
<dbReference type="AlphaFoldDB" id="A0A1T1CE10"/>
<dbReference type="GO" id="GO:0031470">
    <property type="term" value="C:carboxysome"/>
    <property type="evidence" value="ECO:0007669"/>
    <property type="project" value="UniProtKB-ARBA"/>
</dbReference>
<dbReference type="EMBL" id="MWLD01000072">
    <property type="protein sequence ID" value="OOV26821.1"/>
    <property type="molecule type" value="Genomic_DNA"/>
</dbReference>
<dbReference type="Proteomes" id="UP000242636">
    <property type="component" value="Unassembled WGS sequence"/>
</dbReference>
<proteinExistence type="predicted"/>
<evidence type="ECO:0000313" key="4">
    <source>
        <dbReference type="Proteomes" id="UP000242636"/>
    </source>
</evidence>
<evidence type="ECO:0000256" key="2">
    <source>
        <dbReference type="ARBA" id="ARBA00022737"/>
    </source>
</evidence>
<dbReference type="GO" id="GO:0043886">
    <property type="term" value="F:structural constituent of carboxysome shell"/>
    <property type="evidence" value="ECO:0007669"/>
    <property type="project" value="UniProtKB-ARBA"/>
</dbReference>
<dbReference type="CDD" id="cd04645">
    <property type="entry name" value="LbH_gamma_CA_like"/>
    <property type="match status" value="1"/>
</dbReference>
<gene>
    <name evidence="3" type="ORF">BV61_06390</name>
</gene>
<keyword evidence="4" id="KW-1185">Reference proteome</keyword>
<dbReference type="PROSITE" id="PS00101">
    <property type="entry name" value="HEXAPEP_TRANSFERASES"/>
    <property type="match status" value="1"/>
</dbReference>
<dbReference type="InterPro" id="IPR018357">
    <property type="entry name" value="Hexapep_transf_CS"/>
</dbReference>
<sequence length="171" mass="17003">MVGDVELASGASVWPTAVLRGDLASIHVGPNSNVQDGAILHGDPGAPVVIAAQVTVGHRAVIHGASVQEGALVGIGAIVLNGVTVGAGAVVAAGAVVTRDVPPGMLVAGVPARPVRSLGEEALEEQRRHADLYAQLALTHGKLGPEGMFGHRLVTDCGQAAHSSTSEGSGL</sequence>
<dbReference type="InterPro" id="IPR047324">
    <property type="entry name" value="LbH_gamma_CA-like"/>
</dbReference>
<evidence type="ECO:0000256" key="1">
    <source>
        <dbReference type="ARBA" id="ARBA00022679"/>
    </source>
</evidence>
<dbReference type="GO" id="GO:0016740">
    <property type="term" value="F:transferase activity"/>
    <property type="evidence" value="ECO:0007669"/>
    <property type="project" value="UniProtKB-KW"/>
</dbReference>
<dbReference type="SUPFAM" id="SSF51161">
    <property type="entry name" value="Trimeric LpxA-like enzymes"/>
    <property type="match status" value="1"/>
</dbReference>
<name>A0A1T1CE10_9SYNE</name>
<dbReference type="PANTHER" id="PTHR13061">
    <property type="entry name" value="DYNACTIN SUBUNIT P25"/>
    <property type="match status" value="1"/>
</dbReference>
<keyword evidence="2" id="KW-0677">Repeat</keyword>
<dbReference type="InterPro" id="IPR050484">
    <property type="entry name" value="Transf_Hexapept/Carb_Anhydrase"/>
</dbReference>
<protein>
    <submittedName>
        <fullName evidence="3">Gamma carbonic anhydrase family protein</fullName>
    </submittedName>
</protein>